<dbReference type="Proteomes" id="UP000182241">
    <property type="component" value="Unassembled WGS sequence"/>
</dbReference>
<protein>
    <submittedName>
        <fullName evidence="2">Uncharacterized protein</fullName>
    </submittedName>
</protein>
<dbReference type="RefSeq" id="WP_068742476.1">
    <property type="nucleotide sequence ID" value="NZ_CBDRGN010000002.1"/>
</dbReference>
<dbReference type="EMBL" id="FNSA01000001">
    <property type="protein sequence ID" value="SEB29438.1"/>
    <property type="molecule type" value="Genomic_DNA"/>
</dbReference>
<sequence>MSEKAPQRIEAALTARPDLLRQIESNRTGGPSRVGRPARTPHMDAARARDDDASARPRYGVVD</sequence>
<evidence type="ECO:0000313" key="3">
    <source>
        <dbReference type="Proteomes" id="UP000182241"/>
    </source>
</evidence>
<reference evidence="3" key="1">
    <citation type="submission" date="2016-10" db="EMBL/GenBank/DDBJ databases">
        <authorList>
            <person name="Varghese N."/>
            <person name="Submissions S."/>
        </authorList>
    </citation>
    <scope>NUCLEOTIDE SEQUENCE [LARGE SCALE GENOMIC DNA]</scope>
    <source>
        <strain evidence="3">DSM 44234</strain>
    </source>
</reference>
<feature type="compositionally biased region" description="Basic and acidic residues" evidence="1">
    <location>
        <begin position="41"/>
        <end position="55"/>
    </location>
</feature>
<organism evidence="2 3">
    <name type="scientific">Tsukamurella tyrosinosolvens</name>
    <dbReference type="NCBI Taxonomy" id="57704"/>
    <lineage>
        <taxon>Bacteria</taxon>
        <taxon>Bacillati</taxon>
        <taxon>Actinomycetota</taxon>
        <taxon>Actinomycetes</taxon>
        <taxon>Mycobacteriales</taxon>
        <taxon>Tsukamurellaceae</taxon>
        <taxon>Tsukamurella</taxon>
    </lineage>
</organism>
<name>A0A1H4I7V3_TSUTY</name>
<gene>
    <name evidence="2" type="ORF">SAMN04489793_0021</name>
</gene>
<evidence type="ECO:0000256" key="1">
    <source>
        <dbReference type="SAM" id="MobiDB-lite"/>
    </source>
</evidence>
<feature type="region of interest" description="Disordered" evidence="1">
    <location>
        <begin position="1"/>
        <end position="63"/>
    </location>
</feature>
<accession>A0A1H4I7V3</accession>
<keyword evidence="3" id="KW-1185">Reference proteome</keyword>
<evidence type="ECO:0000313" key="2">
    <source>
        <dbReference type="EMBL" id="SEB29438.1"/>
    </source>
</evidence>
<dbReference type="AlphaFoldDB" id="A0A1H4I7V3"/>
<proteinExistence type="predicted"/>